<protein>
    <submittedName>
        <fullName evidence="1">Uncharacterized protein</fullName>
    </submittedName>
</protein>
<sequence length="36" mass="4116">MLQRSLKWVEVGLECQNVQTETGGNFSNQQGKMNIF</sequence>
<evidence type="ECO:0000313" key="1">
    <source>
        <dbReference type="EMBL" id="MBW87165.1"/>
    </source>
</evidence>
<accession>A0A2P2J108</accession>
<dbReference type="EMBL" id="GGEC01006682">
    <property type="protein sequence ID" value="MBW87165.1"/>
    <property type="molecule type" value="Transcribed_RNA"/>
</dbReference>
<name>A0A2P2J108_RHIMU</name>
<proteinExistence type="predicted"/>
<reference evidence="1" key="1">
    <citation type="submission" date="2018-02" db="EMBL/GenBank/DDBJ databases">
        <title>Rhizophora mucronata_Transcriptome.</title>
        <authorList>
            <person name="Meera S.P."/>
            <person name="Sreeshan A."/>
            <person name="Augustine A."/>
        </authorList>
    </citation>
    <scope>NUCLEOTIDE SEQUENCE</scope>
    <source>
        <tissue evidence="1">Leaf</tissue>
    </source>
</reference>
<dbReference type="AlphaFoldDB" id="A0A2P2J108"/>
<organism evidence="1">
    <name type="scientific">Rhizophora mucronata</name>
    <name type="common">Asiatic mangrove</name>
    <dbReference type="NCBI Taxonomy" id="61149"/>
    <lineage>
        <taxon>Eukaryota</taxon>
        <taxon>Viridiplantae</taxon>
        <taxon>Streptophyta</taxon>
        <taxon>Embryophyta</taxon>
        <taxon>Tracheophyta</taxon>
        <taxon>Spermatophyta</taxon>
        <taxon>Magnoliopsida</taxon>
        <taxon>eudicotyledons</taxon>
        <taxon>Gunneridae</taxon>
        <taxon>Pentapetalae</taxon>
        <taxon>rosids</taxon>
        <taxon>fabids</taxon>
        <taxon>Malpighiales</taxon>
        <taxon>Rhizophoraceae</taxon>
        <taxon>Rhizophora</taxon>
    </lineage>
</organism>